<dbReference type="GO" id="GO:0032526">
    <property type="term" value="P:response to retinoic acid"/>
    <property type="evidence" value="ECO:0007669"/>
    <property type="project" value="TreeGrafter"/>
</dbReference>
<dbReference type="SUPFAM" id="SSF53474">
    <property type="entry name" value="alpha/beta-Hydrolases"/>
    <property type="match status" value="1"/>
</dbReference>
<dbReference type="InterPro" id="IPR005645">
    <property type="entry name" value="FSH-like_dom"/>
</dbReference>
<proteinExistence type="inferred from homology"/>
<evidence type="ECO:0000313" key="4">
    <source>
        <dbReference type="EMBL" id="TRY68697.1"/>
    </source>
</evidence>
<dbReference type="EMBL" id="VCGU01000010">
    <property type="protein sequence ID" value="TRY68697.1"/>
    <property type="molecule type" value="Genomic_DNA"/>
</dbReference>
<keyword evidence="2" id="KW-0378">Hydrolase</keyword>
<dbReference type="Pfam" id="PF00043">
    <property type="entry name" value="GST_C"/>
    <property type="match status" value="1"/>
</dbReference>
<dbReference type="OMA" id="ISICCCI"/>
<protein>
    <recommendedName>
        <fullName evidence="3">GST C-terminal domain-containing protein</fullName>
    </recommendedName>
</protein>
<dbReference type="FunFam" id="3.40.50.1820:FF:000073">
    <property type="entry name" value="esterase OVCA2 isoform X6"/>
    <property type="match status" value="1"/>
</dbReference>
<name>A0A553NTD8_TIGCA</name>
<dbReference type="SUPFAM" id="SSF47616">
    <property type="entry name" value="GST C-terminal domain-like"/>
    <property type="match status" value="1"/>
</dbReference>
<dbReference type="GO" id="GO:0016787">
    <property type="term" value="F:hydrolase activity"/>
    <property type="evidence" value="ECO:0007669"/>
    <property type="project" value="UniProtKB-KW"/>
</dbReference>
<dbReference type="GO" id="GO:0005737">
    <property type="term" value="C:cytoplasm"/>
    <property type="evidence" value="ECO:0007669"/>
    <property type="project" value="TreeGrafter"/>
</dbReference>
<dbReference type="InterPro" id="IPR050593">
    <property type="entry name" value="LovG"/>
</dbReference>
<accession>A0A553NTD8</accession>
<evidence type="ECO:0000256" key="2">
    <source>
        <dbReference type="ARBA" id="ARBA00022801"/>
    </source>
</evidence>
<keyword evidence="5" id="KW-1185">Reference proteome</keyword>
<dbReference type="GO" id="GO:0005634">
    <property type="term" value="C:nucleus"/>
    <property type="evidence" value="ECO:0007669"/>
    <property type="project" value="TreeGrafter"/>
</dbReference>
<dbReference type="InterPro" id="IPR004046">
    <property type="entry name" value="GST_C"/>
</dbReference>
<dbReference type="PANTHER" id="PTHR48070">
    <property type="entry name" value="ESTERASE OVCA2"/>
    <property type="match status" value="1"/>
</dbReference>
<evidence type="ECO:0000259" key="3">
    <source>
        <dbReference type="PROSITE" id="PS50405"/>
    </source>
</evidence>
<dbReference type="Gene3D" id="1.20.1050.10">
    <property type="match status" value="1"/>
</dbReference>
<comment type="similarity">
    <text evidence="1">Belongs to the LovG family.</text>
</comment>
<gene>
    <name evidence="4" type="ORF">TCAL_13189</name>
</gene>
<evidence type="ECO:0000256" key="1">
    <source>
        <dbReference type="ARBA" id="ARBA00005863"/>
    </source>
</evidence>
<dbReference type="Proteomes" id="UP000318571">
    <property type="component" value="Chromosome 1"/>
</dbReference>
<dbReference type="PROSITE" id="PS50405">
    <property type="entry name" value="GST_CTER"/>
    <property type="match status" value="1"/>
</dbReference>
<comment type="caution">
    <text evidence="4">The sequence shown here is derived from an EMBL/GenBank/DDBJ whole genome shotgun (WGS) entry which is preliminary data.</text>
</comment>
<dbReference type="InterPro" id="IPR010987">
    <property type="entry name" value="Glutathione-S-Trfase_C-like"/>
</dbReference>
<dbReference type="Pfam" id="PF03959">
    <property type="entry name" value="FSH1"/>
    <property type="match status" value="1"/>
</dbReference>
<reference evidence="4 5" key="1">
    <citation type="journal article" date="2018" name="Nat. Ecol. Evol.">
        <title>Genomic signatures of mitonuclear coevolution across populations of Tigriopus californicus.</title>
        <authorList>
            <person name="Barreto F.S."/>
            <person name="Watson E.T."/>
            <person name="Lima T.G."/>
            <person name="Willett C.S."/>
            <person name="Edmands S."/>
            <person name="Li W."/>
            <person name="Burton R.S."/>
        </authorList>
    </citation>
    <scope>NUCLEOTIDE SEQUENCE [LARGE SCALE GENOMIC DNA]</scope>
    <source>
        <strain evidence="4 5">San Diego</strain>
    </source>
</reference>
<organism evidence="4 5">
    <name type="scientific">Tigriopus californicus</name>
    <name type="common">Marine copepod</name>
    <dbReference type="NCBI Taxonomy" id="6832"/>
    <lineage>
        <taxon>Eukaryota</taxon>
        <taxon>Metazoa</taxon>
        <taxon>Ecdysozoa</taxon>
        <taxon>Arthropoda</taxon>
        <taxon>Crustacea</taxon>
        <taxon>Multicrustacea</taxon>
        <taxon>Hexanauplia</taxon>
        <taxon>Copepoda</taxon>
        <taxon>Harpacticoida</taxon>
        <taxon>Harpacticidae</taxon>
        <taxon>Tigriopus</taxon>
    </lineage>
</organism>
<dbReference type="STRING" id="6832.A0A553NTD8"/>
<dbReference type="AlphaFoldDB" id="A0A553NTD8"/>
<sequence>MSVKDILEVPDATHRLDVDTQKCIIAAQMYPQRITLRPISKLDNPKSYPRLLISGSSDAVLVDPISICCCIAGPNCNLNSEILQWLYLTITEIKPFAIKRALSKPDKAYLANVGQGLDTFLTKKKFLVGQSLTVADIFVVMELRPVFQGQFTHKFPHLKRWFTTIMSQNVVQRVLEKQPQTDEKACSTDNTTKSNTTSKKPKILCLHGYRQDGDGFRTKLGALRKMLKSKAEFEFMTAPLKVPSMGQDQAESDDGQYGWWFSQARSEGAEKDWFSSKQYCTCSKGFEESLTSIKALVESHGPFDGILGFSQGAAMLLLLSLMQARGQLSFSFKFAILVAPFRSRSSQHEHWFLNAPKIAIPSLLVIGDGDKIIDREMSDELLDYFENPEILRHEGGHFVPATGQQKPAYISFVDKVSLL</sequence>
<evidence type="ECO:0000313" key="5">
    <source>
        <dbReference type="Proteomes" id="UP000318571"/>
    </source>
</evidence>
<feature type="domain" description="GST C-terminal" evidence="3">
    <location>
        <begin position="44"/>
        <end position="183"/>
    </location>
</feature>
<dbReference type="InterPro" id="IPR029058">
    <property type="entry name" value="AB_hydrolase_fold"/>
</dbReference>
<dbReference type="OrthoDB" id="414698at2759"/>
<dbReference type="Gene3D" id="3.40.50.1820">
    <property type="entry name" value="alpha/beta hydrolase"/>
    <property type="match status" value="1"/>
</dbReference>
<dbReference type="InterPro" id="IPR036282">
    <property type="entry name" value="Glutathione-S-Trfase_C_sf"/>
</dbReference>
<dbReference type="PANTHER" id="PTHR48070:SF6">
    <property type="entry name" value="ESTERASE OVCA2"/>
    <property type="match status" value="1"/>
</dbReference>